<evidence type="ECO:0000313" key="1">
    <source>
        <dbReference type="EMBL" id="QWQ32420.1"/>
    </source>
</evidence>
<protein>
    <submittedName>
        <fullName evidence="1">Uncharacterized protein</fullName>
    </submittedName>
</protein>
<gene>
    <name evidence="1" type="ORF">KOY48_00885</name>
</gene>
<evidence type="ECO:0000313" key="2">
    <source>
        <dbReference type="Proteomes" id="UP000679129"/>
    </source>
</evidence>
<dbReference type="Proteomes" id="UP000679129">
    <property type="component" value="Chromosome"/>
</dbReference>
<sequence>MFKKIMSRLPYSPSMIHSLGFYAKRLRKEEATRKIGLILTALVLIVQSFTVFSPPESANAADSSDFIYGGISSGSAADGSL</sequence>
<organism evidence="1 2">
    <name type="scientific">Candidatus Minimicrobia naudis</name>
    <dbReference type="NCBI Taxonomy" id="2841263"/>
    <lineage>
        <taxon>Bacteria</taxon>
        <taxon>Candidatus Saccharimonadota</taxon>
        <taxon>Candidatus Saccharimonadota incertae sedis</taxon>
        <taxon>Candidatus Minimicrobia</taxon>
    </lineage>
</organism>
<dbReference type="AlphaFoldDB" id="A0A8F1MC75"/>
<dbReference type="KEGG" id="mnd:KOY48_00885"/>
<dbReference type="EMBL" id="CP076460">
    <property type="protein sequence ID" value="QWQ32420.1"/>
    <property type="molecule type" value="Genomic_DNA"/>
</dbReference>
<keyword evidence="2" id="KW-1185">Reference proteome</keyword>
<accession>A0A8F1MC75</accession>
<proteinExistence type="predicted"/>
<name>A0A8F1MC75_9BACT</name>
<reference evidence="1" key="1">
    <citation type="submission" date="2021-06" db="EMBL/GenBank/DDBJ databases">
        <title>An adapted protocol for Saccharibacteria cultivation: two new species join this phylum of Candidate Phyla Radiations.</title>
        <authorList>
            <person name="Ibrahim A."/>
            <person name="Maatouk M."/>
            <person name="Zgheib R."/>
            <person name="Haddad G."/>
            <person name="Bou Khalil J."/>
            <person name="Raoult D."/>
            <person name="Bittar F."/>
        </authorList>
    </citation>
    <scope>NUCLEOTIDE SEQUENCE</scope>
    <source>
        <strain evidence="1">IHU1</strain>
    </source>
</reference>